<evidence type="ECO:0008006" key="8">
    <source>
        <dbReference type="Google" id="ProtNLM"/>
    </source>
</evidence>
<dbReference type="HOGENOM" id="CLU_019225_1_0_1"/>
<keyword evidence="3" id="KW-0274">FAD</keyword>
<evidence type="ECO:0000313" key="7">
    <source>
        <dbReference type="Proteomes" id="UP000054321"/>
    </source>
</evidence>
<dbReference type="EMBL" id="KN832881">
    <property type="protein sequence ID" value="KIM97720.1"/>
    <property type="molecule type" value="Genomic_DNA"/>
</dbReference>
<reference evidence="6 7" key="1">
    <citation type="submission" date="2014-04" db="EMBL/GenBank/DDBJ databases">
        <authorList>
            <consortium name="DOE Joint Genome Institute"/>
            <person name="Kuo A."/>
            <person name="Martino E."/>
            <person name="Perotto S."/>
            <person name="Kohler A."/>
            <person name="Nagy L.G."/>
            <person name="Floudas D."/>
            <person name="Copeland A."/>
            <person name="Barry K.W."/>
            <person name="Cichocki N."/>
            <person name="Veneault-Fourrey C."/>
            <person name="LaButti K."/>
            <person name="Lindquist E.A."/>
            <person name="Lipzen A."/>
            <person name="Lundell T."/>
            <person name="Morin E."/>
            <person name="Murat C."/>
            <person name="Sun H."/>
            <person name="Tunlid A."/>
            <person name="Henrissat B."/>
            <person name="Grigoriev I.V."/>
            <person name="Hibbett D.S."/>
            <person name="Martin F."/>
            <person name="Nordberg H.P."/>
            <person name="Cantor M.N."/>
            <person name="Hua S.X."/>
        </authorList>
    </citation>
    <scope>NUCLEOTIDE SEQUENCE [LARGE SCALE GENOMIC DNA]</scope>
    <source>
        <strain evidence="6 7">Zn</strain>
    </source>
</reference>
<dbReference type="InterPro" id="IPR050346">
    <property type="entry name" value="FMO-like"/>
</dbReference>
<organism evidence="6 7">
    <name type="scientific">Oidiodendron maius (strain Zn)</name>
    <dbReference type="NCBI Taxonomy" id="913774"/>
    <lineage>
        <taxon>Eukaryota</taxon>
        <taxon>Fungi</taxon>
        <taxon>Dikarya</taxon>
        <taxon>Ascomycota</taxon>
        <taxon>Pezizomycotina</taxon>
        <taxon>Leotiomycetes</taxon>
        <taxon>Leotiomycetes incertae sedis</taxon>
        <taxon>Myxotrichaceae</taxon>
        <taxon>Oidiodendron</taxon>
    </lineage>
</organism>
<evidence type="ECO:0000256" key="5">
    <source>
        <dbReference type="ARBA" id="ARBA00023002"/>
    </source>
</evidence>
<evidence type="ECO:0000313" key="6">
    <source>
        <dbReference type="EMBL" id="KIM97720.1"/>
    </source>
</evidence>
<keyword evidence="7" id="KW-1185">Reference proteome</keyword>
<evidence type="ECO:0000256" key="3">
    <source>
        <dbReference type="ARBA" id="ARBA00022827"/>
    </source>
</evidence>
<keyword evidence="5" id="KW-0560">Oxidoreductase</keyword>
<keyword evidence="4" id="KW-0521">NADP</keyword>
<dbReference type="GO" id="GO:0050660">
    <property type="term" value="F:flavin adenine dinucleotide binding"/>
    <property type="evidence" value="ECO:0007669"/>
    <property type="project" value="InterPro"/>
</dbReference>
<dbReference type="PANTHER" id="PTHR23023">
    <property type="entry name" value="DIMETHYLANILINE MONOOXYGENASE"/>
    <property type="match status" value="1"/>
</dbReference>
<dbReference type="PRINTS" id="PR00368">
    <property type="entry name" value="FADPNR"/>
</dbReference>
<dbReference type="GO" id="GO:0004499">
    <property type="term" value="F:N,N-dimethylaniline monooxygenase activity"/>
    <property type="evidence" value="ECO:0007669"/>
    <property type="project" value="InterPro"/>
</dbReference>
<evidence type="ECO:0000256" key="1">
    <source>
        <dbReference type="ARBA" id="ARBA00009183"/>
    </source>
</evidence>
<sequence length="574" mass="63655">MGDKSHPNRVIVIGAGWMGLAAAKTYLEIQPTVDLMIIDEDSTVGGVWSGTRSYPGLIADSCAAVFDYSDFPMDVEVGVEAWADLPAQKVHEYLERYTDRFGLRERCRLNTRVIRIERNETNGSGMVWKVQVETRQLEGQQSVKETLLCDKLIVATGSSSTPKMPKDIDWTSFQGPIMHSKEVGTKHQLLTADNVQRVTVVGGNKSAVDVVYLCALAGKEVDWLIRKDGTGPGLLFDVRSKDGTHAGQYKALRATTIASPNLLSTKGFWYWFLHSGKNWVGSQLIRWAFSYASKMGIRSMYGENENTMKIAPDLQNVSSLVGKSVNLSNGQTFPSDAAVFATGWERTQPPIFDPALLPELGLPVPVDQQTSDFAKHWSTLDSASDAKVRNILPMLASPPAEVVKYFRQHERPMSTTPFRLFRYIVPPTLAAKGDRSLIILGILLNSSIPIYAEVSSLWGIAYLENLPFVPATAKMISDLSSMEEDVSMRNAWGQLKAPGFAEEYPEGSGEIQNFTDELMNDLGLRHDRKRLAAEKAGQKGLFGLRASYREWFKPYQGLDYKGIVAEYMSTLEGA</sequence>
<accession>A0A0C3GNV8</accession>
<dbReference type="OrthoDB" id="2915840at2759"/>
<keyword evidence="2" id="KW-0285">Flavoprotein</keyword>
<dbReference type="InterPro" id="IPR036188">
    <property type="entry name" value="FAD/NAD-bd_sf"/>
</dbReference>
<dbReference type="STRING" id="913774.A0A0C3GNV8"/>
<dbReference type="InterPro" id="IPR000960">
    <property type="entry name" value="Flavin_mOase"/>
</dbReference>
<dbReference type="PIRSF" id="PIRSF000332">
    <property type="entry name" value="FMO"/>
    <property type="match status" value="1"/>
</dbReference>
<protein>
    <recommendedName>
        <fullName evidence="8">L-ornithine N(5)-monooxygenase</fullName>
    </recommendedName>
</protein>
<dbReference type="AlphaFoldDB" id="A0A0C3GNV8"/>
<dbReference type="GO" id="GO:0050661">
    <property type="term" value="F:NADP binding"/>
    <property type="evidence" value="ECO:0007669"/>
    <property type="project" value="InterPro"/>
</dbReference>
<gene>
    <name evidence="6" type="ORF">OIDMADRAFT_129551</name>
</gene>
<dbReference type="InterPro" id="IPR020946">
    <property type="entry name" value="Flavin_mOase-like"/>
</dbReference>
<name>A0A0C3GNV8_OIDMZ</name>
<dbReference type="Gene3D" id="3.50.50.60">
    <property type="entry name" value="FAD/NAD(P)-binding domain"/>
    <property type="match status" value="1"/>
</dbReference>
<comment type="similarity">
    <text evidence="1">Belongs to the FMO family.</text>
</comment>
<dbReference type="SUPFAM" id="SSF51905">
    <property type="entry name" value="FAD/NAD(P)-binding domain"/>
    <property type="match status" value="2"/>
</dbReference>
<evidence type="ECO:0000256" key="4">
    <source>
        <dbReference type="ARBA" id="ARBA00022857"/>
    </source>
</evidence>
<evidence type="ECO:0000256" key="2">
    <source>
        <dbReference type="ARBA" id="ARBA00022630"/>
    </source>
</evidence>
<reference evidence="7" key="2">
    <citation type="submission" date="2015-01" db="EMBL/GenBank/DDBJ databases">
        <title>Evolutionary Origins and Diversification of the Mycorrhizal Mutualists.</title>
        <authorList>
            <consortium name="DOE Joint Genome Institute"/>
            <consortium name="Mycorrhizal Genomics Consortium"/>
            <person name="Kohler A."/>
            <person name="Kuo A."/>
            <person name="Nagy L.G."/>
            <person name="Floudas D."/>
            <person name="Copeland A."/>
            <person name="Barry K.W."/>
            <person name="Cichocki N."/>
            <person name="Veneault-Fourrey C."/>
            <person name="LaButti K."/>
            <person name="Lindquist E.A."/>
            <person name="Lipzen A."/>
            <person name="Lundell T."/>
            <person name="Morin E."/>
            <person name="Murat C."/>
            <person name="Riley R."/>
            <person name="Ohm R."/>
            <person name="Sun H."/>
            <person name="Tunlid A."/>
            <person name="Henrissat B."/>
            <person name="Grigoriev I.V."/>
            <person name="Hibbett D.S."/>
            <person name="Martin F."/>
        </authorList>
    </citation>
    <scope>NUCLEOTIDE SEQUENCE [LARGE SCALE GENOMIC DNA]</scope>
    <source>
        <strain evidence="7">Zn</strain>
    </source>
</reference>
<dbReference type="Pfam" id="PF00743">
    <property type="entry name" value="FMO-like"/>
    <property type="match status" value="1"/>
</dbReference>
<dbReference type="Proteomes" id="UP000054321">
    <property type="component" value="Unassembled WGS sequence"/>
</dbReference>
<proteinExistence type="inferred from homology"/>
<dbReference type="InParanoid" id="A0A0C3GNV8"/>